<protein>
    <submittedName>
        <fullName evidence="2">Uncharacterized protein</fullName>
    </submittedName>
</protein>
<dbReference type="VEuPathDB" id="VectorBase:HLOH_050254"/>
<gene>
    <name evidence="2" type="ORF">HPB48_018402</name>
</gene>
<evidence type="ECO:0000256" key="1">
    <source>
        <dbReference type="SAM" id="MobiDB-lite"/>
    </source>
</evidence>
<evidence type="ECO:0000313" key="2">
    <source>
        <dbReference type="EMBL" id="KAH9373349.1"/>
    </source>
</evidence>
<name>A0A9J6GCY5_HAELO</name>
<feature type="region of interest" description="Disordered" evidence="1">
    <location>
        <begin position="1"/>
        <end position="29"/>
    </location>
</feature>
<feature type="region of interest" description="Disordered" evidence="1">
    <location>
        <begin position="83"/>
        <end position="111"/>
    </location>
</feature>
<keyword evidence="3" id="KW-1185">Reference proteome</keyword>
<feature type="compositionally biased region" description="Polar residues" evidence="1">
    <location>
        <begin position="1"/>
        <end position="11"/>
    </location>
</feature>
<dbReference type="OrthoDB" id="6486159at2759"/>
<proteinExistence type="predicted"/>
<accession>A0A9J6GCY5</accession>
<evidence type="ECO:0000313" key="3">
    <source>
        <dbReference type="Proteomes" id="UP000821853"/>
    </source>
</evidence>
<dbReference type="AlphaFoldDB" id="A0A9J6GCY5"/>
<comment type="caution">
    <text evidence="2">The sequence shown here is derived from an EMBL/GenBank/DDBJ whole genome shotgun (WGS) entry which is preliminary data.</text>
</comment>
<reference evidence="2 3" key="1">
    <citation type="journal article" date="2020" name="Cell">
        <title>Large-Scale Comparative Analyses of Tick Genomes Elucidate Their Genetic Diversity and Vector Capacities.</title>
        <authorList>
            <consortium name="Tick Genome and Microbiome Consortium (TIGMIC)"/>
            <person name="Jia N."/>
            <person name="Wang J."/>
            <person name="Shi W."/>
            <person name="Du L."/>
            <person name="Sun Y."/>
            <person name="Zhan W."/>
            <person name="Jiang J.F."/>
            <person name="Wang Q."/>
            <person name="Zhang B."/>
            <person name="Ji P."/>
            <person name="Bell-Sakyi L."/>
            <person name="Cui X.M."/>
            <person name="Yuan T.T."/>
            <person name="Jiang B.G."/>
            <person name="Yang W.F."/>
            <person name="Lam T.T."/>
            <person name="Chang Q.C."/>
            <person name="Ding S.J."/>
            <person name="Wang X.J."/>
            <person name="Zhu J.G."/>
            <person name="Ruan X.D."/>
            <person name="Zhao L."/>
            <person name="Wei J.T."/>
            <person name="Ye R.Z."/>
            <person name="Que T.C."/>
            <person name="Du C.H."/>
            <person name="Zhou Y.H."/>
            <person name="Cheng J.X."/>
            <person name="Dai P.F."/>
            <person name="Guo W.B."/>
            <person name="Han X.H."/>
            <person name="Huang E.J."/>
            <person name="Li L.F."/>
            <person name="Wei W."/>
            <person name="Gao Y.C."/>
            <person name="Liu J.Z."/>
            <person name="Shao H.Z."/>
            <person name="Wang X."/>
            <person name="Wang C.C."/>
            <person name="Yang T.C."/>
            <person name="Huo Q.B."/>
            <person name="Li W."/>
            <person name="Chen H.Y."/>
            <person name="Chen S.E."/>
            <person name="Zhou L.G."/>
            <person name="Ni X.B."/>
            <person name="Tian J.H."/>
            <person name="Sheng Y."/>
            <person name="Liu T."/>
            <person name="Pan Y.S."/>
            <person name="Xia L.Y."/>
            <person name="Li J."/>
            <person name="Zhao F."/>
            <person name="Cao W.C."/>
        </authorList>
    </citation>
    <scope>NUCLEOTIDE SEQUENCE [LARGE SCALE GENOMIC DNA]</scope>
    <source>
        <strain evidence="2">HaeL-2018</strain>
    </source>
</reference>
<organism evidence="2 3">
    <name type="scientific">Haemaphysalis longicornis</name>
    <name type="common">Bush tick</name>
    <dbReference type="NCBI Taxonomy" id="44386"/>
    <lineage>
        <taxon>Eukaryota</taxon>
        <taxon>Metazoa</taxon>
        <taxon>Ecdysozoa</taxon>
        <taxon>Arthropoda</taxon>
        <taxon>Chelicerata</taxon>
        <taxon>Arachnida</taxon>
        <taxon>Acari</taxon>
        <taxon>Parasitiformes</taxon>
        <taxon>Ixodida</taxon>
        <taxon>Ixodoidea</taxon>
        <taxon>Ixodidae</taxon>
        <taxon>Haemaphysalinae</taxon>
        <taxon>Haemaphysalis</taxon>
    </lineage>
</organism>
<dbReference type="Proteomes" id="UP000821853">
    <property type="component" value="Chromosome 4"/>
</dbReference>
<dbReference type="EMBL" id="JABSTR010000006">
    <property type="protein sequence ID" value="KAH9373349.1"/>
    <property type="molecule type" value="Genomic_DNA"/>
</dbReference>
<sequence>MQPAHMQNRSEIPNPKRDRHASLNIPVIRLSSRSKNGRMRQSFTVAKKVEVVGWHRKAGSNVSKAAVSEEVVPRSFKRCGIPTALDGSEDGELHERLASATPPPAALPTTSNSVREELVDLLFGSESDCSFDGFDDE</sequence>